<dbReference type="EMBL" id="JACICE010000002">
    <property type="protein sequence ID" value="MBB3775407.1"/>
    <property type="molecule type" value="Genomic_DNA"/>
</dbReference>
<evidence type="ECO:0000313" key="5">
    <source>
        <dbReference type="Proteomes" id="UP000548685"/>
    </source>
</evidence>
<reference evidence="3 4" key="1">
    <citation type="submission" date="2019-12" db="EMBL/GenBank/DDBJ databases">
        <title>Genomic-based taxomic classification of the family Erythrobacteraceae.</title>
        <authorList>
            <person name="Xu L."/>
        </authorList>
    </citation>
    <scope>NUCLEOTIDE SEQUENCE [LARGE SCALE GENOMIC DNA]</scope>
    <source>
        <strain evidence="3 4">JCM 10282</strain>
    </source>
</reference>
<evidence type="ECO:0000313" key="2">
    <source>
        <dbReference type="EMBL" id="MBB3775407.1"/>
    </source>
</evidence>
<evidence type="ECO:0000313" key="3">
    <source>
        <dbReference type="EMBL" id="MXP39483.1"/>
    </source>
</evidence>
<evidence type="ECO:0000313" key="4">
    <source>
        <dbReference type="Proteomes" id="UP000430021"/>
    </source>
</evidence>
<dbReference type="EMBL" id="WTYB01000002">
    <property type="protein sequence ID" value="MXP39483.1"/>
    <property type="molecule type" value="Genomic_DNA"/>
</dbReference>
<accession>A0A6I4UPU7</accession>
<gene>
    <name evidence="2" type="ORF">FHS52_001376</name>
    <name evidence="3" type="ORF">GRI59_12795</name>
</gene>
<name>A0A6I4UPU7_9SPHN</name>
<evidence type="ECO:0000256" key="1">
    <source>
        <dbReference type="SAM" id="Phobius"/>
    </source>
</evidence>
<reference evidence="2 5" key="2">
    <citation type="submission" date="2020-08" db="EMBL/GenBank/DDBJ databases">
        <title>Genomic Encyclopedia of Type Strains, Phase IV (KMG-IV): sequencing the most valuable type-strain genomes for metagenomic binning, comparative biology and taxonomic classification.</title>
        <authorList>
            <person name="Goeker M."/>
        </authorList>
    </citation>
    <scope>NUCLEOTIDE SEQUENCE [LARGE SCALE GENOMIC DNA]</scope>
    <source>
        <strain evidence="2 5">DSM 8510</strain>
    </source>
</reference>
<dbReference type="AlphaFoldDB" id="A0A6I4UPU7"/>
<organism evidence="3 4">
    <name type="scientific">Erythrobacter ramosus</name>
    <dbReference type="NCBI Taxonomy" id="35811"/>
    <lineage>
        <taxon>Bacteria</taxon>
        <taxon>Pseudomonadati</taxon>
        <taxon>Pseudomonadota</taxon>
        <taxon>Alphaproteobacteria</taxon>
        <taxon>Sphingomonadales</taxon>
        <taxon>Erythrobacteraceae</taxon>
        <taxon>Erythrobacter/Porphyrobacter group</taxon>
        <taxon>Erythrobacter</taxon>
    </lineage>
</organism>
<keyword evidence="1" id="KW-1133">Transmembrane helix</keyword>
<sequence length="100" mass="10626">MSIADLHVGDVFSMFRIMHASTFLRLSDFISAGQSLRASCTQAFLPGSGAAKAGLVMAIDAAIAPMKRAIPSVPRRFILRISFYALTSCGAIAVIGLNHQ</sequence>
<proteinExistence type="predicted"/>
<protein>
    <submittedName>
        <fullName evidence="3">Uncharacterized protein</fullName>
    </submittedName>
</protein>
<comment type="caution">
    <text evidence="3">The sequence shown here is derived from an EMBL/GenBank/DDBJ whole genome shotgun (WGS) entry which is preliminary data.</text>
</comment>
<feature type="transmembrane region" description="Helical" evidence="1">
    <location>
        <begin position="77"/>
        <end position="97"/>
    </location>
</feature>
<keyword evidence="1" id="KW-0472">Membrane</keyword>
<dbReference type="Proteomes" id="UP000430021">
    <property type="component" value="Unassembled WGS sequence"/>
</dbReference>
<keyword evidence="1" id="KW-0812">Transmembrane</keyword>
<keyword evidence="5" id="KW-1185">Reference proteome</keyword>
<dbReference type="Proteomes" id="UP000548685">
    <property type="component" value="Unassembled WGS sequence"/>
</dbReference>